<dbReference type="AlphaFoldDB" id="A0AAN8G6G7"/>
<gene>
    <name evidence="2" type="ORF">SNE40_023009</name>
</gene>
<evidence type="ECO:0000313" key="2">
    <source>
        <dbReference type="EMBL" id="KAK6166273.1"/>
    </source>
</evidence>
<dbReference type="Proteomes" id="UP001347796">
    <property type="component" value="Unassembled WGS sequence"/>
</dbReference>
<dbReference type="SUPFAM" id="SSF111418">
    <property type="entry name" value="Hormone receptor domain"/>
    <property type="match status" value="1"/>
</dbReference>
<dbReference type="GO" id="GO:0016020">
    <property type="term" value="C:membrane"/>
    <property type="evidence" value="ECO:0007669"/>
    <property type="project" value="InterPro"/>
</dbReference>
<keyword evidence="3" id="KW-1185">Reference proteome</keyword>
<evidence type="ECO:0000259" key="1">
    <source>
        <dbReference type="PROSITE" id="PS50227"/>
    </source>
</evidence>
<dbReference type="InterPro" id="IPR036445">
    <property type="entry name" value="GPCR_2_extracell_dom_sf"/>
</dbReference>
<proteinExistence type="predicted"/>
<protein>
    <recommendedName>
        <fullName evidence="1">G-protein coupled receptors family 2 profile 1 domain-containing protein</fullName>
    </recommendedName>
</protein>
<comment type="caution">
    <text evidence="2">The sequence shown here is derived from an EMBL/GenBank/DDBJ whole genome shotgun (WGS) entry which is preliminary data.</text>
</comment>
<reference evidence="2 3" key="1">
    <citation type="submission" date="2024-01" db="EMBL/GenBank/DDBJ databases">
        <title>The genome of the rayed Mediterranean limpet Patella caerulea (Linnaeus, 1758).</title>
        <authorList>
            <person name="Anh-Thu Weber A."/>
            <person name="Halstead-Nussloch G."/>
        </authorList>
    </citation>
    <scope>NUCLEOTIDE SEQUENCE [LARGE SCALE GENOMIC DNA]</scope>
    <source>
        <strain evidence="2">AATW-2023a</strain>
        <tissue evidence="2">Whole specimen</tissue>
    </source>
</reference>
<evidence type="ECO:0000313" key="3">
    <source>
        <dbReference type="Proteomes" id="UP001347796"/>
    </source>
</evidence>
<dbReference type="InterPro" id="IPR001879">
    <property type="entry name" value="GPCR_2_extracellular_dom"/>
</dbReference>
<accession>A0AAN8G6G7</accession>
<name>A0AAN8G6G7_PATCE</name>
<dbReference type="Gene3D" id="4.10.1240.10">
    <property type="entry name" value="GPCR, family 2, extracellular hormone receptor domain"/>
    <property type="match status" value="1"/>
</dbReference>
<organism evidence="2 3">
    <name type="scientific">Patella caerulea</name>
    <name type="common">Rayed Mediterranean limpet</name>
    <dbReference type="NCBI Taxonomy" id="87958"/>
    <lineage>
        <taxon>Eukaryota</taxon>
        <taxon>Metazoa</taxon>
        <taxon>Spiralia</taxon>
        <taxon>Lophotrochozoa</taxon>
        <taxon>Mollusca</taxon>
        <taxon>Gastropoda</taxon>
        <taxon>Patellogastropoda</taxon>
        <taxon>Patelloidea</taxon>
        <taxon>Patellidae</taxon>
        <taxon>Patella</taxon>
    </lineage>
</organism>
<sequence length="147" mass="17057">MEVCRDRYGDFSPGIFNLWTCAMCYHYLFQDKKELRVNWPLGSSLKATNSSLFHEGQVIYTDITNQTVSRLVCRTLDEYNCKRWRQCCLAAVTCCEKQLLDKRFVPVRPGYCPQTWDGFSCVNEVLKGNTVYITCPPYIDQRSPLGK</sequence>
<dbReference type="EMBL" id="JAZGQO010000021">
    <property type="protein sequence ID" value="KAK6166273.1"/>
    <property type="molecule type" value="Genomic_DNA"/>
</dbReference>
<feature type="domain" description="G-protein coupled receptors family 2 profile 1" evidence="1">
    <location>
        <begin position="94"/>
        <end position="147"/>
    </location>
</feature>
<dbReference type="PROSITE" id="PS50227">
    <property type="entry name" value="G_PROTEIN_RECEP_F2_3"/>
    <property type="match status" value="1"/>
</dbReference>
<dbReference type="GO" id="GO:0004930">
    <property type="term" value="F:G protein-coupled receptor activity"/>
    <property type="evidence" value="ECO:0007669"/>
    <property type="project" value="InterPro"/>
</dbReference>